<dbReference type="Proteomes" id="UP000199233">
    <property type="component" value="Unassembled WGS sequence"/>
</dbReference>
<dbReference type="Pfam" id="PF20101">
    <property type="entry name" value="DUF6491"/>
    <property type="match status" value="1"/>
</dbReference>
<dbReference type="STRING" id="489703.SAMN04488038_11520"/>
<sequence>MSRIFAGIALSGSVLLLHACATHAPAADDGLEKKLAQQGYRQDGSVQRIQNYRIDGWNFVDDTHLVFTAGPSRDYLITTLTPCTALRGADQIGFTSTGQEVTTLDKIVVRAIGFTDQCPIKAIDELKRVKKESK</sequence>
<proteinExistence type="predicted"/>
<gene>
    <name evidence="2" type="ORF">SAMN04488038_11520</name>
</gene>
<dbReference type="AlphaFoldDB" id="A0A1H9L529"/>
<reference evidence="2 3" key="1">
    <citation type="submission" date="2016-10" db="EMBL/GenBank/DDBJ databases">
        <authorList>
            <person name="de Groot N.N."/>
        </authorList>
    </citation>
    <scope>NUCLEOTIDE SEQUENCE [LARGE SCALE GENOMIC DNA]</scope>
    <source>
        <strain evidence="2 3">DSM 25927</strain>
    </source>
</reference>
<evidence type="ECO:0000313" key="3">
    <source>
        <dbReference type="Proteomes" id="UP000199233"/>
    </source>
</evidence>
<accession>A0A1H9L529</accession>
<evidence type="ECO:0000256" key="1">
    <source>
        <dbReference type="SAM" id="SignalP"/>
    </source>
</evidence>
<dbReference type="EMBL" id="FOFS01000015">
    <property type="protein sequence ID" value="SER06554.1"/>
    <property type="molecule type" value="Genomic_DNA"/>
</dbReference>
<dbReference type="RefSeq" id="WP_093288999.1">
    <property type="nucleotide sequence ID" value="NZ_FOFS01000015.1"/>
</dbReference>
<evidence type="ECO:0008006" key="4">
    <source>
        <dbReference type="Google" id="ProtNLM"/>
    </source>
</evidence>
<dbReference type="InterPro" id="IPR045500">
    <property type="entry name" value="DUF6491"/>
</dbReference>
<name>A0A1H9L529_9GAMM</name>
<keyword evidence="3" id="KW-1185">Reference proteome</keyword>
<evidence type="ECO:0000313" key="2">
    <source>
        <dbReference type="EMBL" id="SER06554.1"/>
    </source>
</evidence>
<feature type="chain" id="PRO_5011605767" description="Lipoprotein" evidence="1">
    <location>
        <begin position="27"/>
        <end position="134"/>
    </location>
</feature>
<dbReference type="OrthoDB" id="9155375at2"/>
<protein>
    <recommendedName>
        <fullName evidence="4">Lipoprotein</fullName>
    </recommendedName>
</protein>
<organism evidence="2 3">
    <name type="scientific">Solimonas aquatica</name>
    <dbReference type="NCBI Taxonomy" id="489703"/>
    <lineage>
        <taxon>Bacteria</taxon>
        <taxon>Pseudomonadati</taxon>
        <taxon>Pseudomonadota</taxon>
        <taxon>Gammaproteobacteria</taxon>
        <taxon>Nevskiales</taxon>
        <taxon>Nevskiaceae</taxon>
        <taxon>Solimonas</taxon>
    </lineage>
</organism>
<keyword evidence="1" id="KW-0732">Signal</keyword>
<feature type="signal peptide" evidence="1">
    <location>
        <begin position="1"/>
        <end position="26"/>
    </location>
</feature>